<evidence type="ECO:0000313" key="2">
    <source>
        <dbReference type="EMBL" id="CAG8710517.1"/>
    </source>
</evidence>
<gene>
    <name evidence="2" type="ORF">FMOSSE_LOCUS14290</name>
</gene>
<protein>
    <submittedName>
        <fullName evidence="2">4976_t:CDS:1</fullName>
    </submittedName>
</protein>
<feature type="transmembrane region" description="Helical" evidence="1">
    <location>
        <begin position="128"/>
        <end position="157"/>
    </location>
</feature>
<feature type="non-terminal residue" evidence="2">
    <location>
        <position position="327"/>
    </location>
</feature>
<comment type="caution">
    <text evidence="2">The sequence shown here is derived from an EMBL/GenBank/DDBJ whole genome shotgun (WGS) entry which is preliminary data.</text>
</comment>
<keyword evidence="1" id="KW-1133">Transmembrane helix</keyword>
<sequence length="327" mass="36661">ITKVIPELDRGDSSALVALRLVLLLNFTIYPDGTKNQDINYHILLFQLLPSEVVQFMQEDVRRYISIYNFFNLASIIMPLATYTVELIRESRGDISPNQLKQLTIAIAFTVLVLWIERWNQLEQWNFWPISLFSFITSVLLVIVIQNMLIVFISGVFDKVKSDGRLAVLKYQAKLIADYETLEKPFEGSSSGDAKEWDITELDSSSSDHKGLISGKTSNGSIDDRNIQDKKVFFKDNIRRSSSIDDGLSTVASLHAYEISSINEDVNSIHDEILTLKDSVKSVKGSIDNRSNSLEGKLVEMIDLLNKLTTANNLNSSGDISSGTGNI</sequence>
<feature type="transmembrane region" description="Helical" evidence="1">
    <location>
        <begin position="67"/>
        <end position="88"/>
    </location>
</feature>
<feature type="non-terminal residue" evidence="2">
    <location>
        <position position="1"/>
    </location>
</feature>
<dbReference type="EMBL" id="CAJVPP010010496">
    <property type="protein sequence ID" value="CAG8710517.1"/>
    <property type="molecule type" value="Genomic_DNA"/>
</dbReference>
<proteinExistence type="predicted"/>
<organism evidence="2 3">
    <name type="scientific">Funneliformis mosseae</name>
    <name type="common">Endomycorrhizal fungus</name>
    <name type="synonym">Glomus mosseae</name>
    <dbReference type="NCBI Taxonomy" id="27381"/>
    <lineage>
        <taxon>Eukaryota</taxon>
        <taxon>Fungi</taxon>
        <taxon>Fungi incertae sedis</taxon>
        <taxon>Mucoromycota</taxon>
        <taxon>Glomeromycotina</taxon>
        <taxon>Glomeromycetes</taxon>
        <taxon>Glomerales</taxon>
        <taxon>Glomeraceae</taxon>
        <taxon>Funneliformis</taxon>
    </lineage>
</organism>
<name>A0A9N9HWN7_FUNMO</name>
<keyword evidence="1" id="KW-0472">Membrane</keyword>
<dbReference type="AlphaFoldDB" id="A0A9N9HWN7"/>
<reference evidence="2" key="1">
    <citation type="submission" date="2021-06" db="EMBL/GenBank/DDBJ databases">
        <authorList>
            <person name="Kallberg Y."/>
            <person name="Tangrot J."/>
            <person name="Rosling A."/>
        </authorList>
    </citation>
    <scope>NUCLEOTIDE SEQUENCE</scope>
    <source>
        <strain evidence="2">87-6 pot B 2015</strain>
    </source>
</reference>
<evidence type="ECO:0000313" key="3">
    <source>
        <dbReference type="Proteomes" id="UP000789375"/>
    </source>
</evidence>
<keyword evidence="1" id="KW-0812">Transmembrane</keyword>
<dbReference type="Proteomes" id="UP000789375">
    <property type="component" value="Unassembled WGS sequence"/>
</dbReference>
<accession>A0A9N9HWN7</accession>
<feature type="transmembrane region" description="Helical" evidence="1">
    <location>
        <begin position="100"/>
        <end position="116"/>
    </location>
</feature>
<evidence type="ECO:0000256" key="1">
    <source>
        <dbReference type="SAM" id="Phobius"/>
    </source>
</evidence>
<keyword evidence="3" id="KW-1185">Reference proteome</keyword>